<protein>
    <submittedName>
        <fullName evidence="1">Uncharacterized protein</fullName>
    </submittedName>
</protein>
<gene>
    <name evidence="1" type="ORF">GCM10017621_10600</name>
</gene>
<dbReference type="RefSeq" id="WP_271185932.1">
    <property type="nucleotide sequence ID" value="NZ_BSFE01000002.1"/>
</dbReference>
<comment type="caution">
    <text evidence="1">The sequence shown here is derived from an EMBL/GenBank/DDBJ whole genome shotgun (WGS) entry which is preliminary data.</text>
</comment>
<reference evidence="1" key="1">
    <citation type="journal article" date="2014" name="Int. J. Syst. Evol. Microbiol.">
        <title>Complete genome sequence of Corynebacterium casei LMG S-19264T (=DSM 44701T), isolated from a smear-ripened cheese.</title>
        <authorList>
            <consortium name="US DOE Joint Genome Institute (JGI-PGF)"/>
            <person name="Walter F."/>
            <person name="Albersmeier A."/>
            <person name="Kalinowski J."/>
            <person name="Ruckert C."/>
        </authorList>
    </citation>
    <scope>NUCLEOTIDE SEQUENCE</scope>
    <source>
        <strain evidence="1">VKM B-1513</strain>
    </source>
</reference>
<sequence length="129" mass="13736">MTNDLTGVWFGEYGYPLGEAPVTFIASIDDRGGLLTGRTDEPNTFAMPGAARLFAHVQGACRDGIVSLTKTYDGTGGAIHSVAYTGELSADGNMIAGIWRTRGWSGRFSMSRPVVPAAEFDEALETVDE</sequence>
<dbReference type="EMBL" id="BSFE01000002">
    <property type="protein sequence ID" value="GLK51552.1"/>
    <property type="molecule type" value="Genomic_DNA"/>
</dbReference>
<proteinExistence type="predicted"/>
<dbReference type="Proteomes" id="UP001143486">
    <property type="component" value="Unassembled WGS sequence"/>
</dbReference>
<keyword evidence="2" id="KW-1185">Reference proteome</keyword>
<name>A0A9W6MMV4_9PROT</name>
<dbReference type="AlphaFoldDB" id="A0A9W6MMV4"/>
<evidence type="ECO:0000313" key="1">
    <source>
        <dbReference type="EMBL" id="GLK51552.1"/>
    </source>
</evidence>
<reference evidence="1" key="2">
    <citation type="submission" date="2023-01" db="EMBL/GenBank/DDBJ databases">
        <authorList>
            <person name="Sun Q."/>
            <person name="Evtushenko L."/>
        </authorList>
    </citation>
    <scope>NUCLEOTIDE SEQUENCE</scope>
    <source>
        <strain evidence="1">VKM B-1513</strain>
    </source>
</reference>
<evidence type="ECO:0000313" key="2">
    <source>
        <dbReference type="Proteomes" id="UP001143486"/>
    </source>
</evidence>
<organism evidence="1 2">
    <name type="scientific">Maricaulis virginensis</name>
    <dbReference type="NCBI Taxonomy" id="144022"/>
    <lineage>
        <taxon>Bacteria</taxon>
        <taxon>Pseudomonadati</taxon>
        <taxon>Pseudomonadota</taxon>
        <taxon>Alphaproteobacteria</taxon>
        <taxon>Maricaulales</taxon>
        <taxon>Maricaulaceae</taxon>
        <taxon>Maricaulis</taxon>
    </lineage>
</organism>
<accession>A0A9W6MMV4</accession>